<evidence type="ECO:0000313" key="5">
    <source>
        <dbReference type="Proteomes" id="UP000257014"/>
    </source>
</evidence>
<feature type="region of interest" description="Disordered" evidence="1">
    <location>
        <begin position="28"/>
        <end position="48"/>
    </location>
</feature>
<dbReference type="EMBL" id="QEWE01000028">
    <property type="protein sequence ID" value="REJ26137.1"/>
    <property type="molecule type" value="Genomic_DNA"/>
</dbReference>
<name>A0A150MD39_9BACI</name>
<gene>
    <name evidence="2" type="ORF">B4135_1240</name>
    <name evidence="3" type="ORF">C6P37_14050</name>
</gene>
<evidence type="ECO:0000313" key="4">
    <source>
        <dbReference type="Proteomes" id="UP000075683"/>
    </source>
</evidence>
<dbReference type="STRING" id="301148.B4135_1240"/>
<protein>
    <submittedName>
        <fullName evidence="3">YqzL family protein</fullName>
    </submittedName>
</protein>
<dbReference type="EMBL" id="LQYT01000010">
    <property type="protein sequence ID" value="KYD22450.1"/>
    <property type="molecule type" value="Genomic_DNA"/>
</dbReference>
<dbReference type="Proteomes" id="UP000257014">
    <property type="component" value="Unassembled WGS sequence"/>
</dbReference>
<dbReference type="InterPro" id="IPR025617">
    <property type="entry name" value="YqzL"/>
</dbReference>
<dbReference type="Pfam" id="PF14006">
    <property type="entry name" value="YqzL"/>
    <property type="match status" value="1"/>
</dbReference>
<comment type="caution">
    <text evidence="2">The sequence shown here is derived from an EMBL/GenBank/DDBJ whole genome shotgun (WGS) entry which is preliminary data.</text>
</comment>
<reference evidence="3 5" key="2">
    <citation type="submission" date="2018-03" db="EMBL/GenBank/DDBJ databases">
        <authorList>
            <person name="Keele B.F."/>
        </authorList>
    </citation>
    <scope>NUCLEOTIDE SEQUENCE [LARGE SCALE GENOMIC DNA]</scope>
    <source>
        <strain evidence="3">ZCTH4_d</strain>
    </source>
</reference>
<proteinExistence type="predicted"/>
<dbReference type="RefSeq" id="WP_020153994.1">
    <property type="nucleotide sequence ID" value="NZ_JBAIZG010000012.1"/>
</dbReference>
<reference evidence="2 4" key="1">
    <citation type="submission" date="2016-01" db="EMBL/GenBank/DDBJ databases">
        <title>Draft Genome Sequences of Seven Thermophilic Sporeformers Isolated from Foods.</title>
        <authorList>
            <person name="Berendsen E.M."/>
            <person name="Wells-Bennik M.H."/>
            <person name="Krawcyk A.O."/>
            <person name="De Jong A."/>
            <person name="Holsappel S."/>
            <person name="Eijlander R.T."/>
            <person name="Kuipers O.P."/>
        </authorList>
    </citation>
    <scope>NUCLEOTIDE SEQUENCE [LARGE SCALE GENOMIC DNA]</scope>
    <source>
        <strain evidence="2 4">B4135</strain>
    </source>
</reference>
<accession>A0A150MD39</accession>
<dbReference type="AlphaFoldDB" id="A0A150MD39"/>
<evidence type="ECO:0000313" key="2">
    <source>
        <dbReference type="EMBL" id="KYD22450.1"/>
    </source>
</evidence>
<sequence length="48" mass="5891">MLDFTWKLFQETGDIQTYLLYKELERELGKAPEKKKERRSNRHDPSTY</sequence>
<dbReference type="OrthoDB" id="1650227at2"/>
<evidence type="ECO:0000313" key="3">
    <source>
        <dbReference type="EMBL" id="REJ26137.1"/>
    </source>
</evidence>
<dbReference type="Proteomes" id="UP000075683">
    <property type="component" value="Unassembled WGS sequence"/>
</dbReference>
<evidence type="ECO:0000256" key="1">
    <source>
        <dbReference type="SAM" id="MobiDB-lite"/>
    </source>
</evidence>
<organism evidence="2 4">
    <name type="scientific">Caldibacillus debilis</name>
    <dbReference type="NCBI Taxonomy" id="301148"/>
    <lineage>
        <taxon>Bacteria</taxon>
        <taxon>Bacillati</taxon>
        <taxon>Bacillota</taxon>
        <taxon>Bacilli</taxon>
        <taxon>Bacillales</taxon>
        <taxon>Bacillaceae</taxon>
        <taxon>Caldibacillus</taxon>
    </lineage>
</organism>